<dbReference type="InterPro" id="IPR002048">
    <property type="entry name" value="EF_hand_dom"/>
</dbReference>
<dbReference type="PANTHER" id="PTHR11216:SF74">
    <property type="entry name" value="ACTIN CYTOSKELETON-REGULATORY COMPLEX PROTEIN END3"/>
    <property type="match status" value="1"/>
</dbReference>
<evidence type="ECO:0000313" key="23">
    <source>
        <dbReference type="EMBL" id="KAK5087105.1"/>
    </source>
</evidence>
<evidence type="ECO:0000256" key="1">
    <source>
        <dbReference type="ARBA" id="ARBA00004125"/>
    </source>
</evidence>
<dbReference type="GO" id="GO:0005509">
    <property type="term" value="F:calcium ion binding"/>
    <property type="evidence" value="ECO:0007669"/>
    <property type="project" value="InterPro"/>
</dbReference>
<accession>A0AAN7YBP8</accession>
<dbReference type="Gene3D" id="1.10.238.10">
    <property type="entry name" value="EF-hand"/>
    <property type="match status" value="2"/>
</dbReference>
<evidence type="ECO:0000256" key="18">
    <source>
        <dbReference type="ARBA" id="ARBA00025194"/>
    </source>
</evidence>
<keyword evidence="8" id="KW-1003">Cell membrane</keyword>
<keyword evidence="16" id="KW-0009">Actin-binding</keyword>
<evidence type="ECO:0000256" key="14">
    <source>
        <dbReference type="ARBA" id="ARBA00023054"/>
    </source>
</evidence>
<dbReference type="InterPro" id="IPR000261">
    <property type="entry name" value="EH_dom"/>
</dbReference>
<dbReference type="InterPro" id="IPR011992">
    <property type="entry name" value="EF-hand-dom_pair"/>
</dbReference>
<keyword evidence="9" id="KW-0963">Cytoplasm</keyword>
<evidence type="ECO:0000256" key="2">
    <source>
        <dbReference type="ARBA" id="ARBA00004134"/>
    </source>
</evidence>
<sequence length="558" mass="63429">MASIRLVFNEEAWSLIEPDAVYDGTPVPAAPPPPPPPPTSLPMAPPPPPPQASFLPPNFLVDLSAAPVGPFPLPVPGWSKRRALEYAQEAKANREGTGGGIEKKRKKKDGDEEEEEEKEEEEEDEKKKKEKPKASKKKPKKHEEEHDDDDDDDEDAFVPGRRGARLPLATIDGNIRRSRKCAAAASVLRNSQLRDDQLERVWDLSDVDGDGELDFEEFCVAMRLIFDLVNGEYQDVPPQLPEWLVPESKAHLVAANRAVRTGADRFERIEDDEEEDAGLKDGFDWYMKPGDKRKYEEIYSANKDRRGEISFEGLHNLYSSLDVPDTDIRSAWNLINTSGRSTIGKDASLAFLHILNYRHEGYRIPRTVPASLRSSFEQNQIDYQLDSMRNKPSKYDEDTTSGRKAKFGDAYLSRIGGRGGNAYEPKGTDFSTVTEDEELEKVRLLRELHDLEQQHESATAAADRRRKQKQENNGPRQTGKTNWTLVKREAQQLLEYKQRQYVDLNKEGGNQAGNDLNRLRDDLNLVRDQIEGLEAHLRKRQADLDNIRQEVEHEKTSR</sequence>
<keyword evidence="15" id="KW-0472">Membrane</keyword>
<evidence type="ECO:0000256" key="12">
    <source>
        <dbReference type="ARBA" id="ARBA00022753"/>
    </source>
</evidence>
<dbReference type="InterPro" id="IPR018247">
    <property type="entry name" value="EF_Hand_1_Ca_BS"/>
</dbReference>
<feature type="domain" description="EH" evidence="21">
    <location>
        <begin position="291"/>
        <end position="379"/>
    </location>
</feature>
<evidence type="ECO:0000256" key="16">
    <source>
        <dbReference type="ARBA" id="ARBA00023203"/>
    </source>
</evidence>
<feature type="compositionally biased region" description="Acidic residues" evidence="20">
    <location>
        <begin position="111"/>
        <end position="124"/>
    </location>
</feature>
<dbReference type="SMART" id="SM00027">
    <property type="entry name" value="EH"/>
    <property type="match status" value="2"/>
</dbReference>
<dbReference type="PANTHER" id="PTHR11216">
    <property type="entry name" value="EH DOMAIN"/>
    <property type="match status" value="1"/>
</dbReference>
<evidence type="ECO:0000256" key="5">
    <source>
        <dbReference type="ARBA" id="ARBA00011159"/>
    </source>
</evidence>
<comment type="similarity">
    <text evidence="4">Belongs to the END3 family.</text>
</comment>
<dbReference type="GO" id="GO:0006897">
    <property type="term" value="P:endocytosis"/>
    <property type="evidence" value="ECO:0007669"/>
    <property type="project" value="UniProtKB-KW"/>
</dbReference>
<evidence type="ECO:0000256" key="17">
    <source>
        <dbReference type="ARBA" id="ARBA00023212"/>
    </source>
</evidence>
<evidence type="ECO:0000256" key="19">
    <source>
        <dbReference type="ARBA" id="ARBA00029684"/>
    </source>
</evidence>
<gene>
    <name evidence="23" type="primary">END3</name>
    <name evidence="23" type="ORF">LTR05_004276</name>
</gene>
<evidence type="ECO:0000256" key="11">
    <source>
        <dbReference type="ARBA" id="ARBA00022737"/>
    </source>
</evidence>
<dbReference type="GO" id="GO:0007015">
    <property type="term" value="P:actin filament organization"/>
    <property type="evidence" value="ECO:0007669"/>
    <property type="project" value="InterPro"/>
</dbReference>
<feature type="domain" description="EF-hand" evidence="22">
    <location>
        <begin position="193"/>
        <end position="228"/>
    </location>
</feature>
<evidence type="ECO:0000256" key="4">
    <source>
        <dbReference type="ARBA" id="ARBA00009909"/>
    </source>
</evidence>
<dbReference type="Pfam" id="PF12761">
    <property type="entry name" value="End3"/>
    <property type="match status" value="1"/>
</dbReference>
<dbReference type="GO" id="GO:0016197">
    <property type="term" value="P:endosomal transport"/>
    <property type="evidence" value="ECO:0007669"/>
    <property type="project" value="TreeGrafter"/>
</dbReference>
<keyword evidence="14" id="KW-0175">Coiled coil</keyword>
<dbReference type="AlphaFoldDB" id="A0AAN7YBP8"/>
<feature type="region of interest" description="Disordered" evidence="20">
    <location>
        <begin position="21"/>
        <end position="57"/>
    </location>
</feature>
<dbReference type="SMART" id="SM00054">
    <property type="entry name" value="EFh"/>
    <property type="match status" value="1"/>
</dbReference>
<feature type="compositionally biased region" description="Acidic residues" evidence="20">
    <location>
        <begin position="145"/>
        <end position="156"/>
    </location>
</feature>
<dbReference type="GO" id="GO:0010008">
    <property type="term" value="C:endosome membrane"/>
    <property type="evidence" value="ECO:0007669"/>
    <property type="project" value="UniProtKB-SubCell"/>
</dbReference>
<dbReference type="SUPFAM" id="SSF47473">
    <property type="entry name" value="EF-hand"/>
    <property type="match status" value="2"/>
</dbReference>
<keyword evidence="17" id="KW-0206">Cytoskeleton</keyword>
<feature type="region of interest" description="Disordered" evidence="20">
    <location>
        <begin position="89"/>
        <end position="161"/>
    </location>
</feature>
<keyword evidence="13" id="KW-0106">Calcium</keyword>
<dbReference type="CDD" id="cd00052">
    <property type="entry name" value="EH"/>
    <property type="match status" value="1"/>
</dbReference>
<dbReference type="Pfam" id="PF12763">
    <property type="entry name" value="EH"/>
    <property type="match status" value="1"/>
</dbReference>
<name>A0AAN7YBP8_9EURO</name>
<evidence type="ECO:0000256" key="15">
    <source>
        <dbReference type="ARBA" id="ARBA00023136"/>
    </source>
</evidence>
<feature type="domain" description="EH" evidence="21">
    <location>
        <begin position="168"/>
        <end position="251"/>
    </location>
</feature>
<reference evidence="23 24" key="1">
    <citation type="submission" date="2023-08" db="EMBL/GenBank/DDBJ databases">
        <title>Black Yeasts Isolated from many extreme environments.</title>
        <authorList>
            <person name="Coleine C."/>
            <person name="Stajich J.E."/>
            <person name="Selbmann L."/>
        </authorList>
    </citation>
    <scope>NUCLEOTIDE SEQUENCE [LARGE SCALE GENOMIC DNA]</scope>
    <source>
        <strain evidence="23 24">CCFEE 5910</strain>
    </source>
</reference>
<dbReference type="PROSITE" id="PS00018">
    <property type="entry name" value="EF_HAND_1"/>
    <property type="match status" value="1"/>
</dbReference>
<evidence type="ECO:0000256" key="6">
    <source>
        <dbReference type="ARBA" id="ARBA00013889"/>
    </source>
</evidence>
<comment type="caution">
    <text evidence="23">The sequence shown here is derived from an EMBL/GenBank/DDBJ whole genome shotgun (WGS) entry which is preliminary data.</text>
</comment>
<evidence type="ECO:0000256" key="20">
    <source>
        <dbReference type="SAM" id="MobiDB-lite"/>
    </source>
</evidence>
<evidence type="ECO:0000259" key="21">
    <source>
        <dbReference type="PROSITE" id="PS50031"/>
    </source>
</evidence>
<keyword evidence="10" id="KW-0254">Endocytosis</keyword>
<dbReference type="PROSITE" id="PS50031">
    <property type="entry name" value="EH"/>
    <property type="match status" value="2"/>
</dbReference>
<evidence type="ECO:0000256" key="3">
    <source>
        <dbReference type="ARBA" id="ARBA00004413"/>
    </source>
</evidence>
<dbReference type="GO" id="GO:0030479">
    <property type="term" value="C:actin cortical patch"/>
    <property type="evidence" value="ECO:0007669"/>
    <property type="project" value="UniProtKB-SubCell"/>
</dbReference>
<protein>
    <recommendedName>
        <fullName evidence="7">Actin cytoskeleton-regulatory complex protein END3</fullName>
    </recommendedName>
    <alternativeName>
        <fullName evidence="6">Actin cytoskeleton-regulatory complex protein end3</fullName>
    </alternativeName>
    <alternativeName>
        <fullName evidence="19">Endocytosis protein 3</fullName>
    </alternativeName>
</protein>
<evidence type="ECO:0000313" key="24">
    <source>
        <dbReference type="Proteomes" id="UP001309876"/>
    </source>
</evidence>
<comment type="function">
    <text evidence="18">Component of the PAN1 actin cytoskeleton-regulatory complex required for the internalization of endosomes during actin-coupled endocytosis. The complex links the site of endocytosis to the cell membrane-associated actin cytoskeleton. Mediates uptake of external molecules and vacuolar degradation of plasma membrane proteins. Plays a role in the proper organization of the cell membrane-associated actin cytoskeleton and promotes its destabilization.</text>
</comment>
<feature type="region of interest" description="Disordered" evidence="20">
    <location>
        <begin position="449"/>
        <end position="483"/>
    </location>
</feature>
<keyword evidence="12" id="KW-0967">Endosome</keyword>
<comment type="subcellular location">
    <subcellularLocation>
        <location evidence="3">Cell membrane</location>
        <topology evidence="3">Peripheral membrane protein</topology>
        <orientation evidence="3">Cytoplasmic side</orientation>
    </subcellularLocation>
    <subcellularLocation>
        <location evidence="2">Cytoplasm</location>
        <location evidence="2">Cytoskeleton</location>
        <location evidence="2">Actin patch</location>
    </subcellularLocation>
    <subcellularLocation>
        <location evidence="1">Endosome membrane</location>
        <topology evidence="1">Peripheral membrane protein</topology>
        <orientation evidence="1">Cytoplasmic side</orientation>
    </subcellularLocation>
</comment>
<organism evidence="23 24">
    <name type="scientific">Lithohypha guttulata</name>
    <dbReference type="NCBI Taxonomy" id="1690604"/>
    <lineage>
        <taxon>Eukaryota</taxon>
        <taxon>Fungi</taxon>
        <taxon>Dikarya</taxon>
        <taxon>Ascomycota</taxon>
        <taxon>Pezizomycotina</taxon>
        <taxon>Eurotiomycetes</taxon>
        <taxon>Chaetothyriomycetidae</taxon>
        <taxon>Chaetothyriales</taxon>
        <taxon>Trichomeriaceae</taxon>
        <taxon>Lithohypha</taxon>
    </lineage>
</organism>
<proteinExistence type="inferred from homology"/>
<dbReference type="PROSITE" id="PS50222">
    <property type="entry name" value="EF_HAND_2"/>
    <property type="match status" value="1"/>
</dbReference>
<dbReference type="Proteomes" id="UP001309876">
    <property type="component" value="Unassembled WGS sequence"/>
</dbReference>
<dbReference type="EMBL" id="JAVRRJ010000003">
    <property type="protein sequence ID" value="KAK5087105.1"/>
    <property type="molecule type" value="Genomic_DNA"/>
</dbReference>
<dbReference type="InterPro" id="IPR025604">
    <property type="entry name" value="End3"/>
</dbReference>
<evidence type="ECO:0000256" key="7">
    <source>
        <dbReference type="ARBA" id="ARBA00017312"/>
    </source>
</evidence>
<evidence type="ECO:0000256" key="9">
    <source>
        <dbReference type="ARBA" id="ARBA00022490"/>
    </source>
</evidence>
<evidence type="ECO:0000256" key="10">
    <source>
        <dbReference type="ARBA" id="ARBA00022583"/>
    </source>
</evidence>
<dbReference type="GO" id="GO:0003779">
    <property type="term" value="F:actin binding"/>
    <property type="evidence" value="ECO:0007669"/>
    <property type="project" value="UniProtKB-KW"/>
</dbReference>
<comment type="subunit">
    <text evidence="5">Component of the PAN1 actin cytoskeleton-regulatory complex.</text>
</comment>
<feature type="compositionally biased region" description="Pro residues" evidence="20">
    <location>
        <begin position="28"/>
        <end position="51"/>
    </location>
</feature>
<evidence type="ECO:0000256" key="8">
    <source>
        <dbReference type="ARBA" id="ARBA00022475"/>
    </source>
</evidence>
<keyword evidence="24" id="KW-1185">Reference proteome</keyword>
<keyword evidence="11" id="KW-0677">Repeat</keyword>
<dbReference type="GO" id="GO:0005886">
    <property type="term" value="C:plasma membrane"/>
    <property type="evidence" value="ECO:0007669"/>
    <property type="project" value="UniProtKB-SubCell"/>
</dbReference>
<evidence type="ECO:0000256" key="13">
    <source>
        <dbReference type="ARBA" id="ARBA00022837"/>
    </source>
</evidence>
<feature type="compositionally biased region" description="Basic residues" evidence="20">
    <location>
        <begin position="128"/>
        <end position="140"/>
    </location>
</feature>
<evidence type="ECO:0000259" key="22">
    <source>
        <dbReference type="PROSITE" id="PS50222"/>
    </source>
</evidence>
<feature type="compositionally biased region" description="Polar residues" evidence="20">
    <location>
        <begin position="471"/>
        <end position="483"/>
    </location>
</feature>